<evidence type="ECO:0000256" key="4">
    <source>
        <dbReference type="ARBA" id="ARBA00013208"/>
    </source>
</evidence>
<dbReference type="GO" id="GO:0005787">
    <property type="term" value="C:signal peptidase complex"/>
    <property type="evidence" value="ECO:0007669"/>
    <property type="project" value="TreeGrafter"/>
</dbReference>
<dbReference type="CDD" id="cd06462">
    <property type="entry name" value="Peptidase_S24_S26"/>
    <property type="match status" value="1"/>
</dbReference>
<dbReference type="SUPFAM" id="SSF51306">
    <property type="entry name" value="LexA/Signal peptidase"/>
    <property type="match status" value="1"/>
</dbReference>
<evidence type="ECO:0000256" key="10">
    <source>
        <dbReference type="ARBA" id="ARBA00023136"/>
    </source>
</evidence>
<gene>
    <name evidence="14" type="ORF">NEDG_00857</name>
</gene>
<dbReference type="InterPro" id="IPR001733">
    <property type="entry name" value="Peptidase_S26B"/>
</dbReference>
<dbReference type="OrthoDB" id="10257561at2759"/>
<dbReference type="PANTHER" id="PTHR10806:SF6">
    <property type="entry name" value="SIGNAL PEPTIDASE COMPLEX CATALYTIC SUBUNIT SEC11"/>
    <property type="match status" value="1"/>
</dbReference>
<comment type="caution">
    <text evidence="14">The sequence shown here is derived from an EMBL/GenBank/DDBJ whole genome shotgun (WGS) entry which is preliminary data.</text>
</comment>
<evidence type="ECO:0000256" key="1">
    <source>
        <dbReference type="ARBA" id="ARBA00000677"/>
    </source>
</evidence>
<dbReference type="AlphaFoldDB" id="A0A177ECP7"/>
<comment type="similarity">
    <text evidence="3 12">Belongs to the peptidase S26B family.</text>
</comment>
<keyword evidence="6 12" id="KW-0812">Transmembrane</keyword>
<keyword evidence="12" id="KW-0645">Protease</keyword>
<dbReference type="STRING" id="1805483.A0A177ECP7"/>
<dbReference type="GO" id="GO:0009003">
    <property type="term" value="F:signal peptidase activity"/>
    <property type="evidence" value="ECO:0007669"/>
    <property type="project" value="UniProtKB-EC"/>
</dbReference>
<dbReference type="EMBL" id="LTDL01000040">
    <property type="protein sequence ID" value="OAG29724.1"/>
    <property type="molecule type" value="Genomic_DNA"/>
</dbReference>
<comment type="subcellular location">
    <subcellularLocation>
        <location evidence="2">Endoplasmic reticulum membrane</location>
        <topology evidence="2">Single-pass type II membrane protein</topology>
    </subcellularLocation>
</comment>
<dbReference type="Proteomes" id="UP000185944">
    <property type="component" value="Unassembled WGS sequence"/>
</dbReference>
<keyword evidence="7 12" id="KW-0256">Endoplasmic reticulum</keyword>
<evidence type="ECO:0000256" key="11">
    <source>
        <dbReference type="ARBA" id="ARBA00045533"/>
    </source>
</evidence>
<dbReference type="PRINTS" id="PR00728">
    <property type="entry name" value="SIGNALPTASE"/>
</dbReference>
<feature type="transmembrane region" description="Helical" evidence="12">
    <location>
        <begin position="154"/>
        <end position="173"/>
    </location>
</feature>
<dbReference type="InterPro" id="IPR036286">
    <property type="entry name" value="LexA/Signal_pep-like_sf"/>
</dbReference>
<dbReference type="RefSeq" id="XP_067544372.1">
    <property type="nucleotide sequence ID" value="XM_067688275.1"/>
</dbReference>
<comment type="subunit">
    <text evidence="12">Component of the signal peptidase complex.</text>
</comment>
<dbReference type="NCBIfam" id="TIGR02228">
    <property type="entry name" value="sigpep_I_arch"/>
    <property type="match status" value="1"/>
</dbReference>
<reference evidence="14 15" key="1">
    <citation type="submission" date="2016-02" db="EMBL/GenBank/DDBJ databases">
        <title>Discovery of a natural microsporidian pathogen with a broad tissue tropism in Caenorhabditis elegans.</title>
        <authorList>
            <person name="Luallen R.J."/>
            <person name="Reinke A.W."/>
            <person name="Tong L."/>
            <person name="Botts M.R."/>
            <person name="Felix M.-A."/>
            <person name="Troemel E.R."/>
        </authorList>
    </citation>
    <scope>NUCLEOTIDE SEQUENCE [LARGE SCALE GENOMIC DNA]</scope>
    <source>
        <strain evidence="14 15">JUm2807</strain>
    </source>
</reference>
<evidence type="ECO:0000256" key="2">
    <source>
        <dbReference type="ARBA" id="ARBA00004648"/>
    </source>
</evidence>
<keyword evidence="15" id="KW-1185">Reference proteome</keyword>
<evidence type="ECO:0000256" key="6">
    <source>
        <dbReference type="ARBA" id="ARBA00022692"/>
    </source>
</evidence>
<evidence type="ECO:0000256" key="9">
    <source>
        <dbReference type="ARBA" id="ARBA00022989"/>
    </source>
</evidence>
<name>A0A177ECP7_9MICR</name>
<dbReference type="PANTHER" id="PTHR10806">
    <property type="entry name" value="SIGNAL PEPTIDASE COMPLEX CATALYTIC SUBUNIT SEC11"/>
    <property type="match status" value="1"/>
</dbReference>
<keyword evidence="8 12" id="KW-0735">Signal-anchor</keyword>
<organism evidence="14 15">
    <name type="scientific">Nematocida displodere</name>
    <dbReference type="NCBI Taxonomy" id="1805483"/>
    <lineage>
        <taxon>Eukaryota</taxon>
        <taxon>Fungi</taxon>
        <taxon>Fungi incertae sedis</taxon>
        <taxon>Microsporidia</taxon>
        <taxon>Nematocida</taxon>
    </lineage>
</organism>
<keyword evidence="9 12" id="KW-1133">Transmembrane helix</keyword>
<comment type="catalytic activity">
    <reaction evidence="1 12">
        <text>Cleavage of hydrophobic, N-terminal signal or leader sequences from secreted and periplasmic proteins.</text>
        <dbReference type="EC" id="3.4.21.89"/>
    </reaction>
</comment>
<sequence>MKIGTLLTYVPLSDLLFSRSEIEQYNKMSWKCAILQVINAAYLLTSAYMIWKTAGVLCNTDSPIVVVLSESMYPGFDRGDILLLSNWKKTVFCGDICVFQVVEKEIPIVHRVIDRYHKGKNGSELRVMTKGDNNNSNDNFLYRKSGQMYLTTKNIQSLVFVSLFPYLGMLTIWANRWAWVKYAIMGFLFVSILFEQDETTTSKKAKAKTATESAAVCNPKSNLKTDPKAGATSKKK</sequence>
<evidence type="ECO:0000256" key="12">
    <source>
        <dbReference type="RuleBase" id="RU362047"/>
    </source>
</evidence>
<dbReference type="GO" id="GO:0006465">
    <property type="term" value="P:signal peptide processing"/>
    <property type="evidence" value="ECO:0007669"/>
    <property type="project" value="UniProtKB-UniRule"/>
</dbReference>
<evidence type="ECO:0000256" key="3">
    <source>
        <dbReference type="ARBA" id="ARBA00011035"/>
    </source>
</evidence>
<dbReference type="VEuPathDB" id="MicrosporidiaDB:NEDG_00857"/>
<keyword evidence="12" id="KW-0378">Hydrolase</keyword>
<keyword evidence="10 12" id="KW-0472">Membrane</keyword>
<dbReference type="GeneID" id="93647207"/>
<proteinExistence type="inferred from homology"/>
<feature type="region of interest" description="Disordered" evidence="13">
    <location>
        <begin position="204"/>
        <end position="236"/>
    </location>
</feature>
<accession>A0A177ECP7</accession>
<evidence type="ECO:0000256" key="13">
    <source>
        <dbReference type="SAM" id="MobiDB-lite"/>
    </source>
</evidence>
<evidence type="ECO:0000313" key="15">
    <source>
        <dbReference type="Proteomes" id="UP000185944"/>
    </source>
</evidence>
<evidence type="ECO:0000256" key="7">
    <source>
        <dbReference type="ARBA" id="ARBA00022824"/>
    </source>
</evidence>
<dbReference type="EC" id="3.4.21.89" evidence="4 12"/>
<evidence type="ECO:0000313" key="14">
    <source>
        <dbReference type="EMBL" id="OAG29724.1"/>
    </source>
</evidence>
<evidence type="ECO:0000256" key="8">
    <source>
        <dbReference type="ARBA" id="ARBA00022968"/>
    </source>
</evidence>
<protein>
    <recommendedName>
        <fullName evidence="5 12">Signal peptidase complex catalytic subunit SEC11</fullName>
        <ecNumber evidence="4 12">3.4.21.89</ecNumber>
    </recommendedName>
</protein>
<comment type="function">
    <text evidence="11">Catalytic component of the signal peptidase complex (SPC) which catalyzes the cleavage of N-terminal signal sequences from nascent proteins as they are translocated into the lumen of the endoplasmic reticulum. Specifically cleaves N-terminal signal peptides that contain a hydrophobic alpha-helix (h-region) shorter than 18-20 amino acids.</text>
</comment>
<evidence type="ECO:0000256" key="5">
    <source>
        <dbReference type="ARBA" id="ARBA00019685"/>
    </source>
</evidence>